<dbReference type="Gene3D" id="1.10.220.20">
    <property type="match status" value="1"/>
</dbReference>
<evidence type="ECO:0000259" key="2">
    <source>
        <dbReference type="PROSITE" id="PS50190"/>
    </source>
</evidence>
<dbReference type="SUPFAM" id="SSF48371">
    <property type="entry name" value="ARM repeat"/>
    <property type="match status" value="1"/>
</dbReference>
<evidence type="ECO:0000313" key="4">
    <source>
        <dbReference type="Proteomes" id="UP000308199"/>
    </source>
</evidence>
<dbReference type="CDD" id="cd00171">
    <property type="entry name" value="Sec7"/>
    <property type="match status" value="1"/>
</dbReference>
<dbReference type="PANTHER" id="PTHR10663">
    <property type="entry name" value="GUANYL-NUCLEOTIDE EXCHANGE FACTOR"/>
    <property type="match status" value="1"/>
</dbReference>
<dbReference type="Pfam" id="PF23325">
    <property type="entry name" value="TPR_28"/>
    <property type="match status" value="1"/>
</dbReference>
<feature type="region of interest" description="Disordered" evidence="1">
    <location>
        <begin position="1049"/>
        <end position="1070"/>
    </location>
</feature>
<feature type="region of interest" description="Disordered" evidence="1">
    <location>
        <begin position="1484"/>
        <end position="1510"/>
    </location>
</feature>
<dbReference type="PANTHER" id="PTHR10663:SF388">
    <property type="entry name" value="GOLGI-SPECIFIC BREFELDIN A-RESISTANCE GUANINE NUCLEOTIDE EXCHANGE FACTOR 1"/>
    <property type="match status" value="1"/>
</dbReference>
<dbReference type="OrthoDB" id="10258608at2759"/>
<evidence type="ECO:0000256" key="1">
    <source>
        <dbReference type="SAM" id="MobiDB-lite"/>
    </source>
</evidence>
<dbReference type="GO" id="GO:0005794">
    <property type="term" value="C:Golgi apparatus"/>
    <property type="evidence" value="ECO:0007669"/>
    <property type="project" value="UniProtKB-ARBA"/>
</dbReference>
<feature type="region of interest" description="Disordered" evidence="1">
    <location>
        <begin position="264"/>
        <end position="298"/>
    </location>
</feature>
<dbReference type="Gene3D" id="1.10.1000.11">
    <property type="entry name" value="Arf Nucleotide-binding Site Opener,domain 2"/>
    <property type="match status" value="1"/>
</dbReference>
<dbReference type="Pfam" id="PF01369">
    <property type="entry name" value="Sec7"/>
    <property type="match status" value="1"/>
</dbReference>
<dbReference type="Proteomes" id="UP000308199">
    <property type="component" value="Unassembled WGS sequence"/>
</dbReference>
<dbReference type="GO" id="GO:0032012">
    <property type="term" value="P:regulation of ARF protein signal transduction"/>
    <property type="evidence" value="ECO:0007669"/>
    <property type="project" value="InterPro"/>
</dbReference>
<feature type="compositionally biased region" description="Basic and acidic residues" evidence="1">
    <location>
        <begin position="1499"/>
        <end position="1510"/>
    </location>
</feature>
<dbReference type="InterPro" id="IPR023394">
    <property type="entry name" value="Sec7_C_sf"/>
</dbReference>
<feature type="domain" description="SEC7" evidence="2">
    <location>
        <begin position="564"/>
        <end position="756"/>
    </location>
</feature>
<dbReference type="Pfam" id="PF12783">
    <property type="entry name" value="Sec7-like_HUS"/>
    <property type="match status" value="2"/>
</dbReference>
<reference evidence="3 4" key="1">
    <citation type="submission" date="2019-02" db="EMBL/GenBank/DDBJ databases">
        <title>Genome sequencing of the rare red list fungi Phellinidium pouzarii.</title>
        <authorList>
            <person name="Buettner E."/>
            <person name="Kellner H."/>
        </authorList>
    </citation>
    <scope>NUCLEOTIDE SEQUENCE [LARGE SCALE GENOMIC DNA]</scope>
    <source>
        <strain evidence="3 4">DSM 108285</strain>
    </source>
</reference>
<dbReference type="InterPro" id="IPR016024">
    <property type="entry name" value="ARM-type_fold"/>
</dbReference>
<organism evidence="3 4">
    <name type="scientific">Phellinidium pouzarii</name>
    <dbReference type="NCBI Taxonomy" id="167371"/>
    <lineage>
        <taxon>Eukaryota</taxon>
        <taxon>Fungi</taxon>
        <taxon>Dikarya</taxon>
        <taxon>Basidiomycota</taxon>
        <taxon>Agaricomycotina</taxon>
        <taxon>Agaricomycetes</taxon>
        <taxon>Hymenochaetales</taxon>
        <taxon>Hymenochaetaceae</taxon>
        <taxon>Phellinidium</taxon>
    </lineage>
</organism>
<keyword evidence="4" id="KW-1185">Reference proteome</keyword>
<accession>A0A4S4LK20</accession>
<comment type="caution">
    <text evidence="3">The sequence shown here is derived from an EMBL/GenBank/DDBJ whole genome shotgun (WGS) entry which is preliminary data.</text>
</comment>
<dbReference type="InterPro" id="IPR035999">
    <property type="entry name" value="Sec7_dom_sf"/>
</dbReference>
<evidence type="ECO:0000313" key="3">
    <source>
        <dbReference type="EMBL" id="THH10280.1"/>
    </source>
</evidence>
<proteinExistence type="predicted"/>
<dbReference type="FunFam" id="1.10.1000.11:FF:000002">
    <property type="entry name" value="Cytohesin 1"/>
    <property type="match status" value="1"/>
</dbReference>
<dbReference type="EMBL" id="SGPK01000040">
    <property type="protein sequence ID" value="THH10280.1"/>
    <property type="molecule type" value="Genomic_DNA"/>
</dbReference>
<feature type="compositionally biased region" description="Basic and acidic residues" evidence="1">
    <location>
        <begin position="277"/>
        <end position="287"/>
    </location>
</feature>
<dbReference type="PROSITE" id="PS50190">
    <property type="entry name" value="SEC7"/>
    <property type="match status" value="1"/>
</dbReference>
<name>A0A4S4LK20_9AGAM</name>
<dbReference type="InterPro" id="IPR032691">
    <property type="entry name" value="Mon2/Sec7/BIG1-like_HUS"/>
</dbReference>
<dbReference type="InterPro" id="IPR056604">
    <property type="entry name" value="GBF1-like_TPR"/>
</dbReference>
<dbReference type="InterPro" id="IPR000904">
    <property type="entry name" value="Sec7_dom"/>
</dbReference>
<dbReference type="SMART" id="SM00222">
    <property type="entry name" value="Sec7"/>
    <property type="match status" value="1"/>
</dbReference>
<dbReference type="SUPFAM" id="SSF48425">
    <property type="entry name" value="Sec7 domain"/>
    <property type="match status" value="1"/>
</dbReference>
<sequence>MRKNSRWSASTQIPLYTKDDGLATSLGLRRVGGSSDALQGSAKQEIQLMAGFMELKREVRSSDEDIQNLPLSVLFSPFFSIIRSPLSTGPITSAALAAIHTFFVSGFVTPDSPDLEIALAELSNTVSHCKFEASDSSGDEVVLYRIMAVIEQSMCGASGEKLGDIEVCEMLETVLTTCCQMRLSGMRTTFEWQYVCAHLDIYLAEILRRYAESTMHAIVRRVFGRLRSLDPAEEEKKLLNTDAEYTENELKMSVQPLQAAPDNLTVEYDPSTPTTKVESRSDDKEMVFSDGPDPNPPQMIRSDYGLPSTVELLRVLINILDPDDHLHTDSTRLTALRILNTAFEVAGSYIGAYPSLMSLIQDHGCKYLFQLAVSDNPNVLSMALRVISTMLETMRMHLKLQQELFLTFTIDRLASSTPTKAQIATMNKQKGLLASPMPGTPTISPLISAEADEEISGPSRPAAAAPTKGETRELLLETLNHIARHPSTMVDLFVNYDCDVNCEDLFEKLIDFLTKGVYTNIREPVQQTSQLLCLDLLLEFIRHMSDRASGFDESWQADFPSSNELLHLKSRKRLVLTGASRFNMKPKVGISFLEENRLIYADLSDTIDRPKSLAIFLKSCSRLDKRLLGDFISRPENIAVLKAFIRLFNFKDNTAADAMRELLESFRLPGESQQIARITETFAEVYFESGPADIKSQDAVYVLAYSIILLNTDLHNPQVRKRMTLEDYQKNLRGVNDGADFPLDFLNNVYESIRKREIVMPEEHIGQVGFGYAWKELLTRTRMSSSFQSCNASLFDKAMFSSVWRPVIAAIAFAFTTFDDDYTVQRAIAGFRQLAILAGHFKLPEVLDYVVVTLSQVTSLVPGTLVTRVPHYPVVEVEGQDVTISSLSIKFGTNFKGQLAAVVLFTIINGNGDAIREGWTQVFEIFQNLFLHSLLPSPMLKIEGFLGGTSVIPLHGNQPSTRPAGRGDGGLLSALSSYLLTPYSLSSEAIPEVTDSEIENSLCTIDCINACKLDELYSQITALGSDALIAAVRALEALAHERTVARLKQEIDDTVPPSSPNPRRGLSPPQTLSYDPASVFLLEMMVSIVSKTPKCLEETWQVHFCVYVSVVLAYIVSGPWSMSIYRLSGLWRLLLMLAEKPSLRDQLYVSLDLLGNLPPSVTTSVGEQVIAGLVQLVQTHREIIRSQTEWGLVFALMRSSLRQPAASRQSFDLLLSFVCDGSKQYVVVDNFAGLVTMLEEYASAAGSAVEKTGQHDKRRGAQSPLELTIQRGKQSVDLLFELKKFFSQFAQSGYPPTELWKHCILPLVSALARQSANAAREVRHTALIHLQRLLLGQQIILDGVDGQAEAIFNRVVFPLLDELLKPQVAQRDLRGMPETRLRASVLLCKVFMQLEVNDEAKHNDIRVLWIQILDLLDRLMNVDRRDQLHEAVPESLKNVVLVMNAMDILVPPCTPDQRSELQKQLWDATHERIERFLPGFLDEIVPSPPPPPLAASVDAEPKAESSEPSS</sequence>
<dbReference type="GO" id="GO:0005085">
    <property type="term" value="F:guanyl-nucleotide exchange factor activity"/>
    <property type="evidence" value="ECO:0007669"/>
    <property type="project" value="InterPro"/>
</dbReference>
<gene>
    <name evidence="3" type="ORF">EW145_g1429</name>
</gene>
<dbReference type="GO" id="GO:0016192">
    <property type="term" value="P:vesicle-mediated transport"/>
    <property type="evidence" value="ECO:0007669"/>
    <property type="project" value="UniProtKB-ARBA"/>
</dbReference>
<protein>
    <recommendedName>
        <fullName evidence="2">SEC7 domain-containing protein</fullName>
    </recommendedName>
</protein>